<reference evidence="2" key="1">
    <citation type="submission" date="2022-11" db="UniProtKB">
        <authorList>
            <consortium name="WormBaseParasite"/>
        </authorList>
    </citation>
    <scope>IDENTIFICATION</scope>
</reference>
<accession>A0A915EVQ5</accession>
<dbReference type="AlphaFoldDB" id="A0A915EVQ5"/>
<organism evidence="1 2">
    <name type="scientific">Ditylenchus dipsaci</name>
    <dbReference type="NCBI Taxonomy" id="166011"/>
    <lineage>
        <taxon>Eukaryota</taxon>
        <taxon>Metazoa</taxon>
        <taxon>Ecdysozoa</taxon>
        <taxon>Nematoda</taxon>
        <taxon>Chromadorea</taxon>
        <taxon>Rhabditida</taxon>
        <taxon>Tylenchina</taxon>
        <taxon>Tylenchomorpha</taxon>
        <taxon>Sphaerularioidea</taxon>
        <taxon>Anguinidae</taxon>
        <taxon>Anguininae</taxon>
        <taxon>Ditylenchus</taxon>
    </lineage>
</organism>
<proteinExistence type="predicted"/>
<keyword evidence="1" id="KW-1185">Reference proteome</keyword>
<evidence type="ECO:0000313" key="2">
    <source>
        <dbReference type="WBParaSite" id="jg975"/>
    </source>
</evidence>
<sequence>MHCLPMFCAWHNFNSLLIWLIKTRTVKEMKIYGQILLQTCANNICMLILAAVVQPVRNIFFLISGKQECLDVLSI</sequence>
<name>A0A915EVQ5_9BILA</name>
<protein>
    <submittedName>
        <fullName evidence="2">Uncharacterized protein</fullName>
    </submittedName>
</protein>
<evidence type="ECO:0000313" key="1">
    <source>
        <dbReference type="Proteomes" id="UP000887574"/>
    </source>
</evidence>
<dbReference type="Proteomes" id="UP000887574">
    <property type="component" value="Unplaced"/>
</dbReference>
<dbReference type="WBParaSite" id="jg975">
    <property type="protein sequence ID" value="jg975"/>
    <property type="gene ID" value="jg975"/>
</dbReference>